<organism evidence="2 3">
    <name type="scientific">Cuscuta campestris</name>
    <dbReference type="NCBI Taxonomy" id="132261"/>
    <lineage>
        <taxon>Eukaryota</taxon>
        <taxon>Viridiplantae</taxon>
        <taxon>Streptophyta</taxon>
        <taxon>Embryophyta</taxon>
        <taxon>Tracheophyta</taxon>
        <taxon>Spermatophyta</taxon>
        <taxon>Magnoliopsida</taxon>
        <taxon>eudicotyledons</taxon>
        <taxon>Gunneridae</taxon>
        <taxon>Pentapetalae</taxon>
        <taxon>asterids</taxon>
        <taxon>lamiids</taxon>
        <taxon>Solanales</taxon>
        <taxon>Convolvulaceae</taxon>
        <taxon>Cuscuteae</taxon>
        <taxon>Cuscuta</taxon>
        <taxon>Cuscuta subgen. Grammica</taxon>
        <taxon>Cuscuta sect. Cleistogrammica</taxon>
    </lineage>
</organism>
<evidence type="ECO:0000256" key="1">
    <source>
        <dbReference type="SAM" id="MobiDB-lite"/>
    </source>
</evidence>
<name>A0A484L515_9ASTE</name>
<evidence type="ECO:0000313" key="3">
    <source>
        <dbReference type="Proteomes" id="UP000595140"/>
    </source>
</evidence>
<feature type="compositionally biased region" description="Basic and acidic residues" evidence="1">
    <location>
        <begin position="345"/>
        <end position="359"/>
    </location>
</feature>
<evidence type="ECO:0000313" key="2">
    <source>
        <dbReference type="EMBL" id="VFQ71419.1"/>
    </source>
</evidence>
<proteinExistence type="predicted"/>
<keyword evidence="3" id="KW-1185">Reference proteome</keyword>
<dbReference type="Proteomes" id="UP000595140">
    <property type="component" value="Unassembled WGS sequence"/>
</dbReference>
<dbReference type="AlphaFoldDB" id="A0A484L515"/>
<dbReference type="EMBL" id="OOIL02001013">
    <property type="protein sequence ID" value="VFQ71419.1"/>
    <property type="molecule type" value="Genomic_DNA"/>
</dbReference>
<gene>
    <name evidence="2" type="ORF">CCAM_LOCUS13195</name>
</gene>
<feature type="compositionally biased region" description="Basic and acidic residues" evidence="1">
    <location>
        <begin position="9"/>
        <end position="18"/>
    </location>
</feature>
<feature type="region of interest" description="Disordered" evidence="1">
    <location>
        <begin position="304"/>
        <end position="388"/>
    </location>
</feature>
<sequence length="388" mass="43054">MSSQSSVFRKPESERDAEGSVAGSAPGSDSRSPSVEEIIEAVEIPLQSEPRNQRRTVLEESGIRARKCTLTREEFRKAKRLAWAPGVTVHRPTAEQSVFDAPPGSFAIHLKSLEYGFRLPLNQLVIDFFLHFDFLPCQVVPKSHRYLAGFLIRCQRTGVRPDLARFLLLFWLAKSSGRANSDSGSYASISQRQEKLFKTRKDSAKSWKGKFVFISLSSGSPFREEPLSSFRRRSSFVSSDRMLEDVETLCRGGPFEVGSIVTNDALAALGFVFLSPEETQRSIEEGPSGEIMLSSAERMKLMKPAGSFRGRSPPDSTREAQYRGGSEEEKGDGLGLRCSPGARIPTDEGLRPPEHDPSHRRCQAQGRRLGTSRFGYVPRDGLGDDAYG</sequence>
<accession>A0A484L515</accession>
<reference evidence="2 3" key="1">
    <citation type="submission" date="2018-04" db="EMBL/GenBank/DDBJ databases">
        <authorList>
            <person name="Vogel A."/>
        </authorList>
    </citation>
    <scope>NUCLEOTIDE SEQUENCE [LARGE SCALE GENOMIC DNA]</scope>
</reference>
<feature type="compositionally biased region" description="Basic and acidic residues" evidence="1">
    <location>
        <begin position="316"/>
        <end position="332"/>
    </location>
</feature>
<dbReference type="OrthoDB" id="685909at2759"/>
<protein>
    <submittedName>
        <fullName evidence="2">Uncharacterized protein</fullName>
    </submittedName>
</protein>
<feature type="region of interest" description="Disordered" evidence="1">
    <location>
        <begin position="1"/>
        <end position="36"/>
    </location>
</feature>